<evidence type="ECO:0000313" key="2">
    <source>
        <dbReference type="EMBL" id="CAB9509648.1"/>
    </source>
</evidence>
<organism evidence="2 3">
    <name type="scientific">Seminavis robusta</name>
    <dbReference type="NCBI Taxonomy" id="568900"/>
    <lineage>
        <taxon>Eukaryota</taxon>
        <taxon>Sar</taxon>
        <taxon>Stramenopiles</taxon>
        <taxon>Ochrophyta</taxon>
        <taxon>Bacillariophyta</taxon>
        <taxon>Bacillariophyceae</taxon>
        <taxon>Bacillariophycidae</taxon>
        <taxon>Naviculales</taxon>
        <taxon>Naviculaceae</taxon>
        <taxon>Seminavis</taxon>
    </lineage>
</organism>
<gene>
    <name evidence="2" type="ORF">SEMRO_398_G134780.1</name>
</gene>
<keyword evidence="3" id="KW-1185">Reference proteome</keyword>
<reference evidence="2" key="1">
    <citation type="submission" date="2020-06" db="EMBL/GenBank/DDBJ databases">
        <authorList>
            <consortium name="Plant Systems Biology data submission"/>
        </authorList>
    </citation>
    <scope>NUCLEOTIDE SEQUENCE</scope>
    <source>
        <strain evidence="2">D6</strain>
    </source>
</reference>
<dbReference type="EMBL" id="CAICTM010000397">
    <property type="protein sequence ID" value="CAB9509648.1"/>
    <property type="molecule type" value="Genomic_DNA"/>
</dbReference>
<feature type="region of interest" description="Disordered" evidence="1">
    <location>
        <begin position="1"/>
        <end position="24"/>
    </location>
</feature>
<accession>A0A9N8HCA0</accession>
<comment type="caution">
    <text evidence="2">The sequence shown here is derived from an EMBL/GenBank/DDBJ whole genome shotgun (WGS) entry which is preliminary data.</text>
</comment>
<feature type="compositionally biased region" description="Polar residues" evidence="1">
    <location>
        <begin position="1"/>
        <end position="13"/>
    </location>
</feature>
<dbReference type="Proteomes" id="UP001153069">
    <property type="component" value="Unassembled WGS sequence"/>
</dbReference>
<sequence>MTSTPPGTRSSYGQPFEDSRGMTAGYEDAWRNRDVLQKLRARKEQIVTGAGMRLSNPQTLAKRSSISPGACTPAVHRHITYRRHHTVFIQQQDEVISNQITAVKLARKCLYHDLSDPDKKAEQRVRRTQMKKQLDVSCGKQWLSRLWQQRGG</sequence>
<proteinExistence type="predicted"/>
<dbReference type="AlphaFoldDB" id="A0A9N8HCA0"/>
<evidence type="ECO:0000256" key="1">
    <source>
        <dbReference type="SAM" id="MobiDB-lite"/>
    </source>
</evidence>
<evidence type="ECO:0000313" key="3">
    <source>
        <dbReference type="Proteomes" id="UP001153069"/>
    </source>
</evidence>
<protein>
    <submittedName>
        <fullName evidence="2">Uncharacterized protein</fullName>
    </submittedName>
</protein>
<name>A0A9N8HCA0_9STRA</name>